<evidence type="ECO:0000256" key="1">
    <source>
        <dbReference type="ARBA" id="ARBA00023015"/>
    </source>
</evidence>
<feature type="domain" description="Fe/B12 periplasmic-binding" evidence="7">
    <location>
        <begin position="269"/>
        <end position="503"/>
    </location>
</feature>
<name>A0A7X0RSK3_9BACL</name>
<feature type="domain" description="HTH araC/xylS-type" evidence="6">
    <location>
        <begin position="167"/>
        <end position="265"/>
    </location>
</feature>
<dbReference type="SUPFAM" id="SSF51215">
    <property type="entry name" value="Regulatory protein AraC"/>
    <property type="match status" value="1"/>
</dbReference>
<dbReference type="InterPro" id="IPR037923">
    <property type="entry name" value="HTH-like"/>
</dbReference>
<keyword evidence="9" id="KW-1185">Reference proteome</keyword>
<evidence type="ECO:0000256" key="2">
    <source>
        <dbReference type="ARBA" id="ARBA00023125"/>
    </source>
</evidence>
<dbReference type="SMART" id="SM00342">
    <property type="entry name" value="HTH_ARAC"/>
    <property type="match status" value="1"/>
</dbReference>
<dbReference type="SUPFAM" id="SSF46689">
    <property type="entry name" value="Homeodomain-like"/>
    <property type="match status" value="2"/>
</dbReference>
<dbReference type="AlphaFoldDB" id="A0A7X0RSK3"/>
<dbReference type="InterPro" id="IPR002491">
    <property type="entry name" value="ABC_transptr_periplasmic_BD"/>
</dbReference>
<dbReference type="InterPro" id="IPR050204">
    <property type="entry name" value="AraC_XylS_family_regulators"/>
</dbReference>
<keyword evidence="4" id="KW-0804">Transcription</keyword>
<dbReference type="SUPFAM" id="SSF53807">
    <property type="entry name" value="Helical backbone' metal receptor"/>
    <property type="match status" value="1"/>
</dbReference>
<dbReference type="PROSITE" id="PS01124">
    <property type="entry name" value="HTH_ARAC_FAMILY_2"/>
    <property type="match status" value="1"/>
</dbReference>
<organism evidence="8 9">
    <name type="scientific">Cohnella nanjingensis</name>
    <dbReference type="NCBI Taxonomy" id="1387779"/>
    <lineage>
        <taxon>Bacteria</taxon>
        <taxon>Bacillati</taxon>
        <taxon>Bacillota</taxon>
        <taxon>Bacilli</taxon>
        <taxon>Bacillales</taxon>
        <taxon>Paenibacillaceae</taxon>
        <taxon>Cohnella</taxon>
    </lineage>
</organism>
<evidence type="ECO:0000313" key="8">
    <source>
        <dbReference type="EMBL" id="MBB6672944.1"/>
    </source>
</evidence>
<evidence type="ECO:0000259" key="7">
    <source>
        <dbReference type="PROSITE" id="PS50983"/>
    </source>
</evidence>
<dbReference type="InterPro" id="IPR003313">
    <property type="entry name" value="AraC-bd"/>
</dbReference>
<protein>
    <submittedName>
        <fullName evidence="8">AraC family transcriptional regulator</fullName>
    </submittedName>
</protein>
<comment type="caution">
    <text evidence="8">The sequence shown here is derived from an EMBL/GenBank/DDBJ whole genome shotgun (WGS) entry which is preliminary data.</text>
</comment>
<accession>A0A7X0RSK3</accession>
<feature type="coiled-coil region" evidence="5">
    <location>
        <begin position="373"/>
        <end position="400"/>
    </location>
</feature>
<dbReference type="Pfam" id="PF02311">
    <property type="entry name" value="AraC_binding"/>
    <property type="match status" value="1"/>
</dbReference>
<dbReference type="PROSITE" id="PS50983">
    <property type="entry name" value="FE_B12_PBP"/>
    <property type="match status" value="1"/>
</dbReference>
<evidence type="ECO:0000256" key="4">
    <source>
        <dbReference type="ARBA" id="ARBA00023163"/>
    </source>
</evidence>
<reference evidence="8 9" key="1">
    <citation type="submission" date="2020-08" db="EMBL/GenBank/DDBJ databases">
        <title>Cohnella phylogeny.</title>
        <authorList>
            <person name="Dunlap C."/>
        </authorList>
    </citation>
    <scope>NUCLEOTIDE SEQUENCE [LARGE SCALE GENOMIC DNA]</scope>
    <source>
        <strain evidence="8 9">DSM 28246</strain>
    </source>
</reference>
<dbReference type="Pfam" id="PF01497">
    <property type="entry name" value="Peripla_BP_2"/>
    <property type="match status" value="1"/>
</dbReference>
<keyword evidence="1" id="KW-0805">Transcription regulation</keyword>
<dbReference type="GO" id="GO:0043565">
    <property type="term" value="F:sequence-specific DNA binding"/>
    <property type="evidence" value="ECO:0007669"/>
    <property type="project" value="InterPro"/>
</dbReference>
<evidence type="ECO:0000313" key="9">
    <source>
        <dbReference type="Proteomes" id="UP000547209"/>
    </source>
</evidence>
<dbReference type="EMBL" id="JACJVP010000032">
    <property type="protein sequence ID" value="MBB6672944.1"/>
    <property type="molecule type" value="Genomic_DNA"/>
</dbReference>
<dbReference type="RefSeq" id="WP_185670798.1">
    <property type="nucleotide sequence ID" value="NZ_JACJVP010000032.1"/>
</dbReference>
<proteinExistence type="predicted"/>
<keyword evidence="5" id="KW-0175">Coiled coil</keyword>
<keyword evidence="3" id="KW-0010">Activator</keyword>
<evidence type="ECO:0000256" key="5">
    <source>
        <dbReference type="SAM" id="Coils"/>
    </source>
</evidence>
<dbReference type="Pfam" id="PF12833">
    <property type="entry name" value="HTH_18"/>
    <property type="match status" value="1"/>
</dbReference>
<dbReference type="InterPro" id="IPR009057">
    <property type="entry name" value="Homeodomain-like_sf"/>
</dbReference>
<dbReference type="InterPro" id="IPR018060">
    <property type="entry name" value="HTH_AraC"/>
</dbReference>
<dbReference type="Proteomes" id="UP000547209">
    <property type="component" value="Unassembled WGS sequence"/>
</dbReference>
<dbReference type="PANTHER" id="PTHR46796">
    <property type="entry name" value="HTH-TYPE TRANSCRIPTIONAL ACTIVATOR RHAS-RELATED"/>
    <property type="match status" value="1"/>
</dbReference>
<sequence length="503" mass="57590">MSGTIFEIVEARVAAQAPSWAGGDSALRRHTLLFASAGCGELTVSGRSAKLAPDHLYLFAPGTDVQLELEEGREAEIYWVAFDLFRMAERSDSIRSFERDLTFPAEGNYRMSGSRFKRFFSLLAQEGEAPTGGSRFLAQQYLYEMLDDLLQRRTESADSDDAQAGLKLSISYMQRHYREDIRVDKLAELARLHPTYYSHLFKRTMKRTPVSFLTHLRMNKAKEMLLQTDKPVRDIARDVGYDDEFYFSRRFKKTNGIAPTVYTKRSDLKIVSLSYPYTDHLYTLGLTPCAAQVHRYIPLETRKLDLPKHASEPWEIGRQAFIDIQPDLILCKDNVLPKAREHVNDIAPIISIPWTSKDVFEHLRVIAELLGRKQEARLWLDNHERRAEQLRRQVRSSIGSATVAICVVKESGLRMYGSRNVGHVFYRSLQLSPPERIAQLMEPHPAGTAFNWTGFAPEELAHFEADYLLLAVSSANQRRSIQRLLMTEPAWKTHPAVLGRRVR</sequence>
<dbReference type="InterPro" id="IPR018062">
    <property type="entry name" value="HTH_AraC-typ_CS"/>
</dbReference>
<evidence type="ECO:0000256" key="3">
    <source>
        <dbReference type="ARBA" id="ARBA00023159"/>
    </source>
</evidence>
<dbReference type="PROSITE" id="PS00041">
    <property type="entry name" value="HTH_ARAC_FAMILY_1"/>
    <property type="match status" value="1"/>
</dbReference>
<dbReference type="Gene3D" id="3.40.50.1980">
    <property type="entry name" value="Nitrogenase molybdenum iron protein domain"/>
    <property type="match status" value="2"/>
</dbReference>
<dbReference type="Gene3D" id="1.10.10.60">
    <property type="entry name" value="Homeodomain-like"/>
    <property type="match status" value="2"/>
</dbReference>
<evidence type="ECO:0000259" key="6">
    <source>
        <dbReference type="PROSITE" id="PS01124"/>
    </source>
</evidence>
<gene>
    <name evidence="8" type="ORF">H7C19_19885</name>
</gene>
<keyword evidence="2" id="KW-0238">DNA-binding</keyword>
<dbReference type="GO" id="GO:0003700">
    <property type="term" value="F:DNA-binding transcription factor activity"/>
    <property type="evidence" value="ECO:0007669"/>
    <property type="project" value="InterPro"/>
</dbReference>